<comment type="caution">
    <text evidence="3">The sequence shown here is derived from an EMBL/GenBank/DDBJ whole genome shotgun (WGS) entry which is preliminary data.</text>
</comment>
<dbReference type="SUPFAM" id="SSF88874">
    <property type="entry name" value="Receptor-binding domain of short tail fibre protein gp12"/>
    <property type="match status" value="1"/>
</dbReference>
<evidence type="ECO:0000313" key="3">
    <source>
        <dbReference type="EMBL" id="MBB6210363.1"/>
    </source>
</evidence>
<protein>
    <submittedName>
        <fullName evidence="3">Microcystin-dependent protein</fullName>
    </submittedName>
</protein>
<feature type="region of interest" description="Disordered" evidence="1">
    <location>
        <begin position="1"/>
        <end position="20"/>
    </location>
</feature>
<dbReference type="RefSeq" id="WP_184263192.1">
    <property type="nucleotide sequence ID" value="NZ_JACIIX010000005.1"/>
</dbReference>
<dbReference type="Gene3D" id="3.90.1340.10">
    <property type="entry name" value="Phage tail collar domain"/>
    <property type="match status" value="1"/>
</dbReference>
<evidence type="ECO:0000256" key="1">
    <source>
        <dbReference type="SAM" id="MobiDB-lite"/>
    </source>
</evidence>
<gene>
    <name evidence="3" type="ORF">FHS48_001778</name>
</gene>
<feature type="compositionally biased region" description="Polar residues" evidence="1">
    <location>
        <begin position="1"/>
        <end position="12"/>
    </location>
</feature>
<name>A0A7X0DLU3_NOVIT</name>
<dbReference type="InterPro" id="IPR011083">
    <property type="entry name" value="Phage_tail_collar_dom"/>
</dbReference>
<accession>A0A7X0DLU3</accession>
<evidence type="ECO:0000259" key="2">
    <source>
        <dbReference type="Pfam" id="PF07484"/>
    </source>
</evidence>
<evidence type="ECO:0000313" key="4">
    <source>
        <dbReference type="Proteomes" id="UP000544872"/>
    </source>
</evidence>
<dbReference type="EMBL" id="JACIIX010000005">
    <property type="protein sequence ID" value="MBB6210363.1"/>
    <property type="molecule type" value="Genomic_DNA"/>
</dbReference>
<dbReference type="AlphaFoldDB" id="A0A7X0DLU3"/>
<feature type="domain" description="Phage tail collar" evidence="2">
    <location>
        <begin position="8"/>
        <end position="62"/>
    </location>
</feature>
<organism evidence="3 4">
    <name type="scientific">Novispirillum itersonii</name>
    <name type="common">Aquaspirillum itersonii</name>
    <dbReference type="NCBI Taxonomy" id="189"/>
    <lineage>
        <taxon>Bacteria</taxon>
        <taxon>Pseudomonadati</taxon>
        <taxon>Pseudomonadota</taxon>
        <taxon>Alphaproteobacteria</taxon>
        <taxon>Rhodospirillales</taxon>
        <taxon>Novispirillaceae</taxon>
        <taxon>Novispirillum</taxon>
    </lineage>
</organism>
<dbReference type="Pfam" id="PF07484">
    <property type="entry name" value="Collar"/>
    <property type="match status" value="1"/>
</dbReference>
<keyword evidence="4" id="KW-1185">Reference proteome</keyword>
<reference evidence="3 4" key="1">
    <citation type="submission" date="2020-08" db="EMBL/GenBank/DDBJ databases">
        <title>Genomic Encyclopedia of Type Strains, Phase IV (KMG-IV): sequencing the most valuable type-strain genomes for metagenomic binning, comparative biology and taxonomic classification.</title>
        <authorList>
            <person name="Goeker M."/>
        </authorList>
    </citation>
    <scope>NUCLEOTIDE SEQUENCE [LARGE SCALE GENOMIC DNA]</scope>
    <source>
        <strain evidence="3 4">DSM 11590</strain>
    </source>
</reference>
<sequence length="88" mass="9295">MSPDSYTGSISTFLGKPSQLPPEWMPCNGQTLLITQATMLYSIIGNRYGGSPASQTFALPSFNANGQPDAQGRLVVICVGGQYPVLNA</sequence>
<proteinExistence type="predicted"/>
<dbReference type="InterPro" id="IPR037053">
    <property type="entry name" value="Phage_tail_collar_dom_sf"/>
</dbReference>
<dbReference type="Proteomes" id="UP000544872">
    <property type="component" value="Unassembled WGS sequence"/>
</dbReference>